<dbReference type="Gene3D" id="3.40.50.300">
    <property type="entry name" value="P-loop containing nucleotide triphosphate hydrolases"/>
    <property type="match status" value="1"/>
</dbReference>
<feature type="compositionally biased region" description="Basic and acidic residues" evidence="1">
    <location>
        <begin position="1065"/>
        <end position="1076"/>
    </location>
</feature>
<protein>
    <recommendedName>
        <fullName evidence="4">TPR-like protein</fullName>
    </recommendedName>
</protein>
<dbReference type="PANTHER" id="PTHR46082:SF6">
    <property type="entry name" value="AAA+ ATPASE DOMAIN-CONTAINING PROTEIN-RELATED"/>
    <property type="match status" value="1"/>
</dbReference>
<dbReference type="InterPro" id="IPR053137">
    <property type="entry name" value="NLR-like"/>
</dbReference>
<dbReference type="PANTHER" id="PTHR46082">
    <property type="entry name" value="ATP/GTP-BINDING PROTEIN-RELATED"/>
    <property type="match status" value="1"/>
</dbReference>
<dbReference type="AlphaFoldDB" id="A0AA39Z1L9"/>
<reference evidence="2" key="1">
    <citation type="submission" date="2023-06" db="EMBL/GenBank/DDBJ databases">
        <title>Genome-scale phylogeny and comparative genomics of the fungal order Sordariales.</title>
        <authorList>
            <consortium name="Lawrence Berkeley National Laboratory"/>
            <person name="Hensen N."/>
            <person name="Bonometti L."/>
            <person name="Westerberg I."/>
            <person name="Brannstrom I.O."/>
            <person name="Guillou S."/>
            <person name="Cros-Aarteil S."/>
            <person name="Calhoun S."/>
            <person name="Haridas S."/>
            <person name="Kuo A."/>
            <person name="Mondo S."/>
            <person name="Pangilinan J."/>
            <person name="Riley R."/>
            <person name="Labutti K."/>
            <person name="Andreopoulos B."/>
            <person name="Lipzen A."/>
            <person name="Chen C."/>
            <person name="Yanf M."/>
            <person name="Daum C."/>
            <person name="Ng V."/>
            <person name="Clum A."/>
            <person name="Steindorff A."/>
            <person name="Ohm R."/>
            <person name="Martin F."/>
            <person name="Silar P."/>
            <person name="Natvig D."/>
            <person name="Lalanne C."/>
            <person name="Gautier V."/>
            <person name="Ament-Velasquez S.L."/>
            <person name="Kruys A."/>
            <person name="Hutchinson M.I."/>
            <person name="Powell A.J."/>
            <person name="Barry K."/>
            <person name="Miller A.N."/>
            <person name="Grigoriev I.V."/>
            <person name="Debuchy R."/>
            <person name="Gladieux P."/>
            <person name="Thoren M.H."/>
            <person name="Johannesson H."/>
        </authorList>
    </citation>
    <scope>NUCLEOTIDE SEQUENCE</scope>
    <source>
        <strain evidence="2">CBS 307.81</strain>
    </source>
</reference>
<comment type="caution">
    <text evidence="2">The sequence shown here is derived from an EMBL/GenBank/DDBJ whole genome shotgun (WGS) entry which is preliminary data.</text>
</comment>
<sequence length="1105" mass="126508">MLIDPSAPPRSRCQCETAVLDDEPKLPLARRFVVPYPRNPKFVRRRAILNRLPYLENAFEETQKSATSTNKTVLDGFGQHSDSSSTVHRRAALFGLAGMGKTEIAIEYAHLVHELHPEISVYWAGISEGGLSRFISPFNAMAQVCDIPGYNTNQCSGWVFRWLKDARNGPWVLIIDNVHESDKFPWMKDISDFESKLPRCSHGTIIFTTQSKITASKLLERNDSSVLLYAGPLPTNESVDLFKSHLDGNIGEDDESYLDSICHFLGGMPLSVTEIASYTNTERITLGVLWKWLQADPGIGGRWSNQDINMHMFDRSDAVLRWHKCIGQVRERCPLAGDLILLMSFFGTNPIPGTALLTYLCYRDEPDPQTQQKTVQENIKALFSFPKRLWKPTEPATDVSQGFLSFDDRFANRGHTWDAPYKPQLEEALKVLNDSCLLHINPDGSFRMYLQVQLSIQERLRHPRNLQSLLKLEAATTCLSALFPDISTLAERDNMLDHDDCKNLRHHFESLERNLIEMAPESRDAKLARASFHYKYGLYCLAYGLSNRHQSWDKVEEMFRTSAEIYREVLGEKHPRTLKSWHQAVLVQIENQKDIGARAELDRIRDLACDQSGAFPAALWADMMWGDRIMLNVTYRHYEYWVIAAREFVIALKEMSRLHGHDSDHVLRILQRMVVFYRLWVQSGEIDAITYVQSAFLSLDTSDIISGNDPFKAPRDALSIQALRQFSQNVYYHQPNSQDITKVPLGRVSVLWEWMRLAQAVFDRNKLRHGERHPDTLRSLTELAIAQSQQGWGGPGPGPLRLAETCYGLQSGVLGENHHDTLEAKRVCGELLHKMGRTEEAVQVLKECYEASVRTFQEASNLTLECAFSLAEAYLSVGRFGRPKDAEDLMERTVEVREADFEAKNDWKPHGVCCALELTSILQRRQREFGKAVETLERVLELCKYADPSYPAEHDKPREFEVKIEQSMAVCYFLDGKLEEAERLGLEVLKQRRKWEVDRIFHGANHVDTLWSLFLVALVRWNLGRGEEAKEALKQCLDGAKARLGAEHELFKQVSQWMQYVERSAEQGDEVRKEPDQETPEIEGKGGTPPPYVEFPCRRRAYRRL</sequence>
<dbReference type="InterPro" id="IPR011990">
    <property type="entry name" value="TPR-like_helical_dom_sf"/>
</dbReference>
<accession>A0AA39Z1L9</accession>
<evidence type="ECO:0000313" key="2">
    <source>
        <dbReference type="EMBL" id="KAK0662484.1"/>
    </source>
</evidence>
<name>A0AA39Z1L9_9PEZI</name>
<dbReference type="Gene3D" id="1.25.40.10">
    <property type="entry name" value="Tetratricopeptide repeat domain"/>
    <property type="match status" value="2"/>
</dbReference>
<organism evidence="2 3">
    <name type="scientific">Cercophora samala</name>
    <dbReference type="NCBI Taxonomy" id="330535"/>
    <lineage>
        <taxon>Eukaryota</taxon>
        <taxon>Fungi</taxon>
        <taxon>Dikarya</taxon>
        <taxon>Ascomycota</taxon>
        <taxon>Pezizomycotina</taxon>
        <taxon>Sordariomycetes</taxon>
        <taxon>Sordariomycetidae</taxon>
        <taxon>Sordariales</taxon>
        <taxon>Lasiosphaeriaceae</taxon>
        <taxon>Cercophora</taxon>
    </lineage>
</organism>
<evidence type="ECO:0000313" key="3">
    <source>
        <dbReference type="Proteomes" id="UP001174997"/>
    </source>
</evidence>
<dbReference type="InterPro" id="IPR027417">
    <property type="entry name" value="P-loop_NTPase"/>
</dbReference>
<proteinExistence type="predicted"/>
<keyword evidence="3" id="KW-1185">Reference proteome</keyword>
<evidence type="ECO:0000256" key="1">
    <source>
        <dbReference type="SAM" id="MobiDB-lite"/>
    </source>
</evidence>
<dbReference type="Proteomes" id="UP001174997">
    <property type="component" value="Unassembled WGS sequence"/>
</dbReference>
<gene>
    <name evidence="2" type="ORF">QBC41DRAFT_376750</name>
</gene>
<feature type="region of interest" description="Disordered" evidence="1">
    <location>
        <begin position="1065"/>
        <end position="1094"/>
    </location>
</feature>
<dbReference type="EMBL" id="JAULSY010000141">
    <property type="protein sequence ID" value="KAK0662484.1"/>
    <property type="molecule type" value="Genomic_DNA"/>
</dbReference>
<evidence type="ECO:0008006" key="4">
    <source>
        <dbReference type="Google" id="ProtNLM"/>
    </source>
</evidence>
<dbReference type="SUPFAM" id="SSF48452">
    <property type="entry name" value="TPR-like"/>
    <property type="match status" value="1"/>
</dbReference>
<dbReference type="SUPFAM" id="SSF52540">
    <property type="entry name" value="P-loop containing nucleoside triphosphate hydrolases"/>
    <property type="match status" value="1"/>
</dbReference>